<feature type="compositionally biased region" description="Polar residues" evidence="1">
    <location>
        <begin position="80"/>
        <end position="89"/>
    </location>
</feature>
<evidence type="ECO:0000259" key="2">
    <source>
        <dbReference type="Pfam" id="PF01693"/>
    </source>
</evidence>
<feature type="domain" description="Ribonuclease H1 N-terminal" evidence="2">
    <location>
        <begin position="158"/>
        <end position="193"/>
    </location>
</feature>
<feature type="compositionally biased region" description="Low complexity" evidence="1">
    <location>
        <begin position="90"/>
        <end position="99"/>
    </location>
</feature>
<reference evidence="3" key="1">
    <citation type="journal article" date="2020" name="New Phytol.">
        <title>Comparative genomics reveals dynamic genome evolution in host specialist ectomycorrhizal fungi.</title>
        <authorList>
            <person name="Lofgren L.A."/>
            <person name="Nguyen N.H."/>
            <person name="Vilgalys R."/>
            <person name="Ruytinx J."/>
            <person name="Liao H.L."/>
            <person name="Branco S."/>
            <person name="Kuo A."/>
            <person name="LaButti K."/>
            <person name="Lipzen A."/>
            <person name="Andreopoulos W."/>
            <person name="Pangilinan J."/>
            <person name="Riley R."/>
            <person name="Hundley H."/>
            <person name="Na H."/>
            <person name="Barry K."/>
            <person name="Grigoriev I.V."/>
            <person name="Stajich J.E."/>
            <person name="Kennedy P.G."/>
        </authorList>
    </citation>
    <scope>NUCLEOTIDE SEQUENCE</scope>
    <source>
        <strain evidence="3">DOB743</strain>
    </source>
</reference>
<proteinExistence type="predicted"/>
<dbReference type="EMBL" id="JABBWD010000015">
    <property type="protein sequence ID" value="KAG1778660.1"/>
    <property type="molecule type" value="Genomic_DNA"/>
</dbReference>
<dbReference type="InterPro" id="IPR037056">
    <property type="entry name" value="RNase_H1_N_sf"/>
</dbReference>
<dbReference type="InterPro" id="IPR011320">
    <property type="entry name" value="RNase_H1_N"/>
</dbReference>
<organism evidence="3 4">
    <name type="scientific">Suillus placidus</name>
    <dbReference type="NCBI Taxonomy" id="48579"/>
    <lineage>
        <taxon>Eukaryota</taxon>
        <taxon>Fungi</taxon>
        <taxon>Dikarya</taxon>
        <taxon>Basidiomycota</taxon>
        <taxon>Agaricomycotina</taxon>
        <taxon>Agaricomycetes</taxon>
        <taxon>Agaricomycetidae</taxon>
        <taxon>Boletales</taxon>
        <taxon>Suillineae</taxon>
        <taxon>Suillaceae</taxon>
        <taxon>Suillus</taxon>
    </lineage>
</organism>
<sequence length="198" mass="22269">MLSPTTYYNPMTNQIIDYAHSGFRVSGEIILEELPGDQLHSSDMLIPSSPPLIKGRCPLKMESRHLRLKDDFQRYPHPSHTMTRQLSYGSSPTSTSSLTLSTPSADLLLPSTATSSTLVLSPVSEMPQTARSNRQEPHALNFLDSTSITSPESLDTQKFYSVRVGRKIGVFSPWWETWKHVHCYPSAEYKSFHILTAK</sequence>
<protein>
    <recommendedName>
        <fullName evidence="2">Ribonuclease H1 N-terminal domain-containing protein</fullName>
    </recommendedName>
</protein>
<keyword evidence="4" id="KW-1185">Reference proteome</keyword>
<evidence type="ECO:0000313" key="4">
    <source>
        <dbReference type="Proteomes" id="UP000714275"/>
    </source>
</evidence>
<feature type="region of interest" description="Disordered" evidence="1">
    <location>
        <begin position="73"/>
        <end position="99"/>
    </location>
</feature>
<dbReference type="Gene3D" id="3.40.970.10">
    <property type="entry name" value="Ribonuclease H1, N-terminal domain"/>
    <property type="match status" value="1"/>
</dbReference>
<dbReference type="InterPro" id="IPR009027">
    <property type="entry name" value="Ribosomal_bL9/RNase_H1_N"/>
</dbReference>
<dbReference type="AlphaFoldDB" id="A0A9P6ZXL6"/>
<comment type="caution">
    <text evidence="3">The sequence shown here is derived from an EMBL/GenBank/DDBJ whole genome shotgun (WGS) entry which is preliminary data.</text>
</comment>
<evidence type="ECO:0000256" key="1">
    <source>
        <dbReference type="SAM" id="MobiDB-lite"/>
    </source>
</evidence>
<accession>A0A9P6ZXL6</accession>
<name>A0A9P6ZXL6_9AGAM</name>
<dbReference type="SUPFAM" id="SSF55658">
    <property type="entry name" value="L9 N-domain-like"/>
    <property type="match status" value="1"/>
</dbReference>
<dbReference type="OrthoDB" id="2693209at2759"/>
<dbReference type="Proteomes" id="UP000714275">
    <property type="component" value="Unassembled WGS sequence"/>
</dbReference>
<gene>
    <name evidence="3" type="ORF">EV702DRAFT_1044515</name>
</gene>
<dbReference type="Pfam" id="PF01693">
    <property type="entry name" value="Cauli_VI"/>
    <property type="match status" value="1"/>
</dbReference>
<evidence type="ECO:0000313" key="3">
    <source>
        <dbReference type="EMBL" id="KAG1778660.1"/>
    </source>
</evidence>